<dbReference type="InterPro" id="IPR037724">
    <property type="entry name" value="C2E_Ferlin"/>
</dbReference>
<proteinExistence type="predicted"/>
<feature type="domain" description="C2" evidence="7">
    <location>
        <begin position="976"/>
        <end position="1103"/>
    </location>
</feature>
<dbReference type="InterPro" id="IPR055072">
    <property type="entry name" value="Ferlin_DSRM"/>
</dbReference>
<evidence type="ECO:0000256" key="6">
    <source>
        <dbReference type="SAM" id="MobiDB-lite"/>
    </source>
</evidence>
<evidence type="ECO:0000313" key="8">
    <source>
        <dbReference type="EMBL" id="KAK2162063.1"/>
    </source>
</evidence>
<evidence type="ECO:0000259" key="7">
    <source>
        <dbReference type="PROSITE" id="PS50004"/>
    </source>
</evidence>
<dbReference type="SMART" id="SM01201">
    <property type="entry name" value="FerB"/>
    <property type="match status" value="1"/>
</dbReference>
<dbReference type="InterPro" id="IPR012968">
    <property type="entry name" value="FerIin_dom"/>
</dbReference>
<reference evidence="8" key="1">
    <citation type="journal article" date="2023" name="Mol. Biol. Evol.">
        <title>Third-Generation Sequencing Reveals the Adaptive Role of the Epigenome in Three Deep-Sea Polychaetes.</title>
        <authorList>
            <person name="Perez M."/>
            <person name="Aroh O."/>
            <person name="Sun Y."/>
            <person name="Lan Y."/>
            <person name="Juniper S.K."/>
            <person name="Young C.R."/>
            <person name="Angers B."/>
            <person name="Qian P.Y."/>
        </authorList>
    </citation>
    <scope>NUCLEOTIDE SEQUENCE</scope>
    <source>
        <strain evidence="8">R07B-5</strain>
    </source>
</reference>
<dbReference type="SUPFAM" id="SSF49562">
    <property type="entry name" value="C2 domain (Calcium/lipid-binding domain, CaLB)"/>
    <property type="match status" value="5"/>
</dbReference>
<dbReference type="InterPro" id="IPR037722">
    <property type="entry name" value="C2C_Ferlin"/>
</dbReference>
<comment type="subcellular location">
    <subcellularLocation>
        <location evidence="1">Membrane</location>
        <topology evidence="1">Single-pass membrane protein</topology>
    </subcellularLocation>
</comment>
<dbReference type="InterPro" id="IPR037720">
    <property type="entry name" value="C2B_Ferlin"/>
</dbReference>
<dbReference type="InterPro" id="IPR035892">
    <property type="entry name" value="C2_domain_sf"/>
</dbReference>
<feature type="region of interest" description="Disordered" evidence="6">
    <location>
        <begin position="51"/>
        <end position="70"/>
    </location>
</feature>
<feature type="region of interest" description="Disordered" evidence="6">
    <location>
        <begin position="1467"/>
        <end position="1575"/>
    </location>
</feature>
<dbReference type="GO" id="GO:0016020">
    <property type="term" value="C:membrane"/>
    <property type="evidence" value="ECO:0007669"/>
    <property type="project" value="UniProtKB-SubCell"/>
</dbReference>
<protein>
    <recommendedName>
        <fullName evidence="7">C2 domain-containing protein</fullName>
    </recommendedName>
</protein>
<dbReference type="PANTHER" id="PTHR12546:SF60">
    <property type="entry name" value="MISFIRE, ISOFORM F"/>
    <property type="match status" value="1"/>
</dbReference>
<feature type="compositionally biased region" description="Polar residues" evidence="6">
    <location>
        <begin position="1491"/>
        <end position="1523"/>
    </location>
</feature>
<evidence type="ECO:0000313" key="9">
    <source>
        <dbReference type="Proteomes" id="UP001209878"/>
    </source>
</evidence>
<dbReference type="CDD" id="cd04011">
    <property type="entry name" value="C2B_Ferlin"/>
    <property type="match status" value="1"/>
</dbReference>
<name>A0AAD9JYZ2_RIDPI</name>
<dbReference type="GO" id="GO:0007009">
    <property type="term" value="P:plasma membrane organization"/>
    <property type="evidence" value="ECO:0007669"/>
    <property type="project" value="TreeGrafter"/>
</dbReference>
<keyword evidence="5" id="KW-0472">Membrane</keyword>
<keyword evidence="4" id="KW-1133">Transmembrane helix</keyword>
<dbReference type="CDD" id="cd04037">
    <property type="entry name" value="C2E_Ferlin"/>
    <property type="match status" value="1"/>
</dbReference>
<dbReference type="InterPro" id="IPR000008">
    <property type="entry name" value="C2_dom"/>
</dbReference>
<feature type="compositionally biased region" description="Polar residues" evidence="6">
    <location>
        <begin position="1540"/>
        <end position="1551"/>
    </location>
</feature>
<dbReference type="CDD" id="cd04017">
    <property type="entry name" value="C2D_Ferlin"/>
    <property type="match status" value="1"/>
</dbReference>
<dbReference type="PANTHER" id="PTHR12546">
    <property type="entry name" value="FER-1-LIKE"/>
    <property type="match status" value="1"/>
</dbReference>
<evidence type="ECO:0000256" key="2">
    <source>
        <dbReference type="ARBA" id="ARBA00022692"/>
    </source>
</evidence>
<dbReference type="Proteomes" id="UP001209878">
    <property type="component" value="Unassembled WGS sequence"/>
</dbReference>
<feature type="compositionally biased region" description="Polar residues" evidence="6">
    <location>
        <begin position="1316"/>
        <end position="1331"/>
    </location>
</feature>
<feature type="region of interest" description="Disordered" evidence="6">
    <location>
        <begin position="149"/>
        <end position="172"/>
    </location>
</feature>
<dbReference type="PROSITE" id="PS50004">
    <property type="entry name" value="C2"/>
    <property type="match status" value="4"/>
</dbReference>
<dbReference type="Pfam" id="PF08150">
    <property type="entry name" value="FerB"/>
    <property type="match status" value="1"/>
</dbReference>
<keyword evidence="2" id="KW-0812">Transmembrane</keyword>
<comment type="caution">
    <text evidence="8">The sequence shown here is derived from an EMBL/GenBank/DDBJ whole genome shotgun (WGS) entry which is preliminary data.</text>
</comment>
<evidence type="ECO:0000256" key="4">
    <source>
        <dbReference type="ARBA" id="ARBA00022989"/>
    </source>
</evidence>
<dbReference type="SMART" id="SM01202">
    <property type="entry name" value="FerI"/>
    <property type="match status" value="1"/>
</dbReference>
<accession>A0AAD9JYZ2</accession>
<evidence type="ECO:0000256" key="3">
    <source>
        <dbReference type="ARBA" id="ARBA00022737"/>
    </source>
</evidence>
<feature type="region of interest" description="Disordered" evidence="6">
    <location>
        <begin position="1313"/>
        <end position="1455"/>
    </location>
</feature>
<feature type="domain" description="C2" evidence="7">
    <location>
        <begin position="1785"/>
        <end position="1906"/>
    </location>
</feature>
<feature type="domain" description="C2" evidence="7">
    <location>
        <begin position="447"/>
        <end position="576"/>
    </location>
</feature>
<dbReference type="InterPro" id="IPR037723">
    <property type="entry name" value="C2D_Ferlin"/>
</dbReference>
<feature type="domain" description="C2" evidence="7">
    <location>
        <begin position="274"/>
        <end position="401"/>
    </location>
</feature>
<evidence type="ECO:0000256" key="5">
    <source>
        <dbReference type="ARBA" id="ARBA00023136"/>
    </source>
</evidence>
<dbReference type="EMBL" id="JAODUO010001544">
    <property type="protein sequence ID" value="KAK2162063.1"/>
    <property type="molecule type" value="Genomic_DNA"/>
</dbReference>
<dbReference type="SMART" id="SM00239">
    <property type="entry name" value="C2"/>
    <property type="match status" value="4"/>
</dbReference>
<gene>
    <name evidence="8" type="ORF">NP493_1545g00002</name>
</gene>
<feature type="compositionally biased region" description="Polar residues" evidence="6">
    <location>
        <begin position="1467"/>
        <end position="1482"/>
    </location>
</feature>
<feature type="compositionally biased region" description="Basic and acidic residues" evidence="6">
    <location>
        <begin position="1332"/>
        <end position="1454"/>
    </location>
</feature>
<feature type="region of interest" description="Disordered" evidence="6">
    <location>
        <begin position="85"/>
        <end position="109"/>
    </location>
</feature>
<dbReference type="Pfam" id="PF00168">
    <property type="entry name" value="C2"/>
    <property type="match status" value="4"/>
</dbReference>
<dbReference type="InterPro" id="IPR037721">
    <property type="entry name" value="Ferlin"/>
</dbReference>
<dbReference type="Pfam" id="PF22901">
    <property type="entry name" value="dsrm_Ferlin"/>
    <property type="match status" value="1"/>
</dbReference>
<dbReference type="InterPro" id="IPR012561">
    <property type="entry name" value="Ferlin_B-domain"/>
</dbReference>
<evidence type="ECO:0000256" key="1">
    <source>
        <dbReference type="ARBA" id="ARBA00004167"/>
    </source>
</evidence>
<keyword evidence="3" id="KW-0677">Repeat</keyword>
<organism evidence="8 9">
    <name type="scientific">Ridgeia piscesae</name>
    <name type="common">Tubeworm</name>
    <dbReference type="NCBI Taxonomy" id="27915"/>
    <lineage>
        <taxon>Eukaryota</taxon>
        <taxon>Metazoa</taxon>
        <taxon>Spiralia</taxon>
        <taxon>Lophotrochozoa</taxon>
        <taxon>Annelida</taxon>
        <taxon>Polychaeta</taxon>
        <taxon>Sedentaria</taxon>
        <taxon>Canalipalpata</taxon>
        <taxon>Sabellida</taxon>
        <taxon>Siboglinidae</taxon>
        <taxon>Ridgeia</taxon>
    </lineage>
</organism>
<keyword evidence="9" id="KW-1185">Reference proteome</keyword>
<dbReference type="Gene3D" id="2.60.40.150">
    <property type="entry name" value="C2 domain"/>
    <property type="match status" value="4"/>
</dbReference>
<dbReference type="CDD" id="cd04018">
    <property type="entry name" value="C2C_Ferlin"/>
    <property type="match status" value="1"/>
</dbReference>
<sequence>MVAQNGPTALKHASGQYQCRALYLESGENGRRMGRKDSIYLESVENRRRTVGRDSRCLESGENGRRTVGKDSRCLENGRRMVGKDSRYLESGENGKRTVGKDSRCLESGENGRRIVGTDRCLESGENGRRMVGKDSSCLENGENGRGMVGKDSSCLESGENGRGMVGKDSRCLENGENGRGMVSVTFEARYYSPDGRVGEWDTAEYEYSPTEDDTCPHLSTTTHNLPACLEGVQALRHNYVQHVSTDSLSQVSADFDWSSDAGAGSEVFHNIYTVPQGKTSTSHLHKPRYMQVAVKVIEVQQLAGLDVDPVIRVQVGDKRKYSSIKQSTNSPYYDEYFVFEYNQTAAVLFDKMITITACHALSIPGRQVLKAGNLVAARDIGVFQCDIATVYAAPGHLFYHKWAVLLDPKDLSQGVKGYVKCDIAVLCKGDAFKVPKSNKDEDSNNIEGNLLLPAGMPLERQRASYSVIIYQAEDLPTSDLGVVASMRQAVGLSPGALVDAYVRVSFVGLVGKTSVKNSYNPSWREVITFDEMFPPLCNRIKVQLCDHNPIKDDIIGTHFIDLAQIMDPGGDSEGLLPTYGPNWLYFYGGSRGYSVMGDELNDGVGEGCYYRGRLLLAINTRILAEELATGPATVSTSRIKSAVMMSVAPKRQFVLFATIFEATLIDKKFSGKPCHFEICIGSKGEVDCTEDEGEEDDEDKAPLLGEKKADLPYVRETKPQLLSAIGNSGYFCMPFSPTKPCLYNFSSFEDISKRLYHTNLLQSIARSLEAGMEEVAQLFRQESSQVAIHLRSVMGVFLESCGKYLRLVDSLRLGIGSGKTKLDKYRFQMCRSNVERMQSTARELRDVTQLDMRNKFRQAKELLQRMNYLAKDPQQALPDVFVWLVCGGKRVAYRRFSTSSIIHSPTPAFMGKDCGELQTVFLKRPGKSRGQADSVIQAKLNLRLWLGKLDAYRPCSQLLEGIPEGYEVVTGPDNQKAPLPPTELIYTAYCSLHLHAYIFQARGLIGSDDTGLSDPFVRVIIGDMCQATQVIPETLSPTWDETLVFSDTIVYGDTDSILKHPPTVMVEVFDYDFAGEPEFLGRVMVQPRVCLKGMRYDAPNWPSQLQWCDLQRGTEEGGQILAAFELVEGEREYMKEIHVPSHQTLLPVPRSIRPSLSKYRIEVLFWGLREPKRIQLLSVDRPRMEIQCGGVKLTSSQIKDFHESSNFDSPVAYIDLDLPDNKALWPPITIRCVDCRKFGREVLLGTHSINHIIKYFQEEDTTDPHKESIAMSANGRPSIIVNTPSDIGHPSIASNIRPSIVDNKSRLSVIESSHRSSIAGNNSHLNVADNNSHRSMADNNSHRSMADNNSHRSIADNNSHRSMADNNSHRSMADNNSHRSIADNNSHRSIADNNSHRSMADNNSHRSMADNNSHRSIADNNSHRSIADNNSHRSIADNNSHRSMADNNSHRSIADNNSHRSIAATNNHASIVDNNNRPSITDSKKRVSILDQSNRPSIADQSNRPSIANQSIRPSIANQSIHPSIADPNSRPSIADPNSRPSIADQNSHPSIPGVVREQGAQSPAVTADDKPRTKQELEQIADLDWWSKFYISKDDVLKSVEDDATDDEVLDSDDILSDAEDANVDTVVIAVDYDRLDSGQLTELKQQADKEHLEGLSKKKRKKLLKKRTKDMFKKAKGFVNKGFAADEQSMTVDDNDDDNNEKSFIARLKIYLTELEKVPEFGGFSFYETFRLSRGKQNEEEEDASQRTAGKFKGTLCIYRLPEQTEEETDMQMTRQMTRQMTKQTPKLRLLKNLPNNKPFKVQVLVYIICATDLYPVDLNGKADPYIVLQCGRVKINDKINRQDNQLNPVFGRLFQVEAFFPMDSLLKIQVVDYDALSADDLIGETFIDLENRYFSPHRATCGIQQKYELFGYNMWRDALKPTEILAGLCKNHKLQPPIYRDQSCFVADHKFHASTFIEREGGEMIPTNEHLALEVLKHWQDIPGGCQLVPEHVETRSLYNSERPGVEHGKLWMWVDMSLQDVMCIGGQVVDVGGHVIARCDVYSGKLWMWVDISLQDVMYIQGKLWMWVDMSLQDVMCIAGQVVDGKLWMWVDVSLQDVMYIAGQVVDVGGHVIARCDVIQGKLWMWVDMSLQDVMCIAGQVVDGKLWMWVDMSLQDVMCIAGQVVDGKLWMWVDMSLQDVMCIAGQVVDGKLWMWVDMSLQDVMCIAGQVVDGKLWMWVDMSLQDVMCIAGQVVDGKLWMWVDMFPMDKVMPNITVDIKPRLPQAYELRCIIWNTDEVILEDTNVITG</sequence>
<dbReference type="Pfam" id="PF08151">
    <property type="entry name" value="FerI"/>
    <property type="match status" value="1"/>
</dbReference>